<gene>
    <name evidence="1" type="ORF">Tci_639094</name>
</gene>
<dbReference type="AlphaFoldDB" id="A0A699K1G6"/>
<sequence>MTLTFADTHNMIAYLIKSNASEGFNQINNFLNRSSIKYALTVNLNIYVSCIKQFWTTVAVKMVNDVTRLQALVDKKKVVITEASIKDALRLDDAEGVECLPNEEFFAELARMGYKKPSTKLTFYKAYFSSQKQVGDLLTHTIKYTSPALTQKVFANMRRVGKGFSRVETPLFEGMIEEQHVDKGGILVNIDADEDVVLEDAADVAVEKSVDVEESAHDQRRKAESQEEIYKIDLEHANKVLSMQEEESEPTELQEVVDVVTTAKMITKVVTAASDTIIVASTNITNVDVQVPAATFTAAPSRLTVAPRRRKGVVIRDPKESTTSSTIIPAEAKSKDKGKGILVEEPKPLKSKLKLNKMKLLLGS</sequence>
<proteinExistence type="predicted"/>
<name>A0A699K1G6_TANCI</name>
<evidence type="ECO:0000313" key="1">
    <source>
        <dbReference type="EMBL" id="GFA67122.1"/>
    </source>
</evidence>
<protein>
    <recommendedName>
        <fullName evidence="2">Xylulose kinase-1</fullName>
    </recommendedName>
</protein>
<evidence type="ECO:0008006" key="2">
    <source>
        <dbReference type="Google" id="ProtNLM"/>
    </source>
</evidence>
<dbReference type="EMBL" id="BKCJ010465988">
    <property type="protein sequence ID" value="GFA67122.1"/>
    <property type="molecule type" value="Genomic_DNA"/>
</dbReference>
<reference evidence="1" key="1">
    <citation type="journal article" date="2019" name="Sci. Rep.">
        <title>Draft genome of Tanacetum cinerariifolium, the natural source of mosquito coil.</title>
        <authorList>
            <person name="Yamashiro T."/>
            <person name="Shiraishi A."/>
            <person name="Satake H."/>
            <person name="Nakayama K."/>
        </authorList>
    </citation>
    <scope>NUCLEOTIDE SEQUENCE</scope>
</reference>
<accession>A0A699K1G6</accession>
<comment type="caution">
    <text evidence="1">The sequence shown here is derived from an EMBL/GenBank/DDBJ whole genome shotgun (WGS) entry which is preliminary data.</text>
</comment>
<organism evidence="1">
    <name type="scientific">Tanacetum cinerariifolium</name>
    <name type="common">Dalmatian daisy</name>
    <name type="synonym">Chrysanthemum cinerariifolium</name>
    <dbReference type="NCBI Taxonomy" id="118510"/>
    <lineage>
        <taxon>Eukaryota</taxon>
        <taxon>Viridiplantae</taxon>
        <taxon>Streptophyta</taxon>
        <taxon>Embryophyta</taxon>
        <taxon>Tracheophyta</taxon>
        <taxon>Spermatophyta</taxon>
        <taxon>Magnoliopsida</taxon>
        <taxon>eudicotyledons</taxon>
        <taxon>Gunneridae</taxon>
        <taxon>Pentapetalae</taxon>
        <taxon>asterids</taxon>
        <taxon>campanulids</taxon>
        <taxon>Asterales</taxon>
        <taxon>Asteraceae</taxon>
        <taxon>Asteroideae</taxon>
        <taxon>Anthemideae</taxon>
        <taxon>Anthemidinae</taxon>
        <taxon>Tanacetum</taxon>
    </lineage>
</organism>